<organism evidence="3">
    <name type="scientific">marine metagenome</name>
    <dbReference type="NCBI Taxonomy" id="408172"/>
    <lineage>
        <taxon>unclassified sequences</taxon>
        <taxon>metagenomes</taxon>
        <taxon>ecological metagenomes</taxon>
    </lineage>
</organism>
<dbReference type="InterPro" id="IPR002937">
    <property type="entry name" value="Amino_oxidase"/>
</dbReference>
<feature type="non-terminal residue" evidence="3">
    <location>
        <position position="108"/>
    </location>
</feature>
<dbReference type="SUPFAM" id="SSF51905">
    <property type="entry name" value="FAD/NAD(P)-binding domain"/>
    <property type="match status" value="1"/>
</dbReference>
<reference evidence="3" key="1">
    <citation type="submission" date="2018-05" db="EMBL/GenBank/DDBJ databases">
        <authorList>
            <person name="Lanie J.A."/>
            <person name="Ng W.-L."/>
            <person name="Kazmierczak K.M."/>
            <person name="Andrzejewski T.M."/>
            <person name="Davidsen T.M."/>
            <person name="Wayne K.J."/>
            <person name="Tettelin H."/>
            <person name="Glass J.I."/>
            <person name="Rusch D."/>
            <person name="Podicherti R."/>
            <person name="Tsui H.-C.T."/>
            <person name="Winkler M.E."/>
        </authorList>
    </citation>
    <scope>NUCLEOTIDE SEQUENCE</scope>
</reference>
<feature type="transmembrane region" description="Helical" evidence="1">
    <location>
        <begin position="12"/>
        <end position="29"/>
    </location>
</feature>
<dbReference type="Gene3D" id="3.50.50.60">
    <property type="entry name" value="FAD/NAD(P)-binding domain"/>
    <property type="match status" value="1"/>
</dbReference>
<name>A0A382K4H0_9ZZZZ</name>
<accession>A0A382K4H0</accession>
<evidence type="ECO:0000256" key="1">
    <source>
        <dbReference type="SAM" id="Phobius"/>
    </source>
</evidence>
<dbReference type="GO" id="GO:0016491">
    <property type="term" value="F:oxidoreductase activity"/>
    <property type="evidence" value="ECO:0007669"/>
    <property type="project" value="InterPro"/>
</dbReference>
<protein>
    <recommendedName>
        <fullName evidence="2">Amine oxidase domain-containing protein</fullName>
    </recommendedName>
</protein>
<feature type="domain" description="Amine oxidase" evidence="2">
    <location>
        <begin position="19"/>
        <end position="93"/>
    </location>
</feature>
<keyword evidence="1" id="KW-0812">Transmembrane</keyword>
<dbReference type="AlphaFoldDB" id="A0A382K4H0"/>
<dbReference type="EMBL" id="UINC01078256">
    <property type="protein sequence ID" value="SVC19158.1"/>
    <property type="molecule type" value="Genomic_DNA"/>
</dbReference>
<keyword evidence="1" id="KW-0472">Membrane</keyword>
<gene>
    <name evidence="3" type="ORF">METZ01_LOCUS272012</name>
</gene>
<dbReference type="Pfam" id="PF01593">
    <property type="entry name" value="Amino_oxidase"/>
    <property type="match status" value="1"/>
</dbReference>
<sequence>MGKELNTPLTRVHIFGAGLAGLSAAVYCLQRGFEIRVYEAASHAGGRCRSFHDSILDCLIDNGNHLILGGNRGIFDYLRIIGADEGLQAVPNAFPFIDLKNAERWTLQ</sequence>
<dbReference type="InterPro" id="IPR036188">
    <property type="entry name" value="FAD/NAD-bd_sf"/>
</dbReference>
<evidence type="ECO:0000259" key="2">
    <source>
        <dbReference type="Pfam" id="PF01593"/>
    </source>
</evidence>
<evidence type="ECO:0000313" key="3">
    <source>
        <dbReference type="EMBL" id="SVC19158.1"/>
    </source>
</evidence>
<keyword evidence="1" id="KW-1133">Transmembrane helix</keyword>
<proteinExistence type="predicted"/>